<evidence type="ECO:0000256" key="4">
    <source>
        <dbReference type="ARBA" id="ARBA00022692"/>
    </source>
</evidence>
<comment type="similarity">
    <text evidence="2">Belongs to the polysaccharide synthase family.</text>
</comment>
<sequence length="490" mass="52728">MFDPPEGSLRASVGRGIMATGGAQAIKLGLQIISVIVLSRLLAPDDFGLVAMAGPVLAFMGLFQNLGLTQATVQRPRIGHEEVNFLFWINVGVSVAVAAAVVAIAPLAADFYNEPRVGPLIAAMALPVLLSGSGAQHGALLNRRMEFGRLAMIEVAVGLTTLGTAIVWASISPSYWALWGASVAGALVGIILVWVSSPWRPSRPGRAGNGWSMVGFGAELTGFNFANFFARNLDNILIGRYWGGVQLGLYERAYKLLLFPLTQITNPLSRVMVPTLSRMSGEPDRYRRAYLRVIRLVLLATLPGVAMSIAMADVLIPFLLGEQWAKSAIIFAALGFAGLVQPLNNPAGWLFVSQGRSREFLYWGLATAGFAVTAFSIGIGWGAVGVAFAYAISEYIKTPILWWYVGRRGPIRVADILKATWPFLLGSHLVVLALWVLIPYFPETPLPALVLGMLFAYAAVTALASMTASGRETLKEVGELLFGIARRIRN</sequence>
<dbReference type="PANTHER" id="PTHR30250:SF10">
    <property type="entry name" value="LIPOPOLYSACCHARIDE BIOSYNTHESIS PROTEIN WZXC"/>
    <property type="match status" value="1"/>
</dbReference>
<dbReference type="GO" id="GO:0005886">
    <property type="term" value="C:plasma membrane"/>
    <property type="evidence" value="ECO:0007669"/>
    <property type="project" value="UniProtKB-SubCell"/>
</dbReference>
<feature type="transmembrane region" description="Helical" evidence="7">
    <location>
        <begin position="417"/>
        <end position="438"/>
    </location>
</feature>
<feature type="transmembrane region" description="Helical" evidence="7">
    <location>
        <begin position="85"/>
        <end position="105"/>
    </location>
</feature>
<comment type="subcellular location">
    <subcellularLocation>
        <location evidence="1">Cell membrane</location>
        <topology evidence="1">Multi-pass membrane protein</topology>
    </subcellularLocation>
</comment>
<feature type="transmembrane region" description="Helical" evidence="7">
    <location>
        <begin position="49"/>
        <end position="73"/>
    </location>
</feature>
<reference evidence="8 9" key="1">
    <citation type="submission" date="2019-06" db="EMBL/GenBank/DDBJ databases">
        <authorList>
            <person name="Li J."/>
        </authorList>
    </citation>
    <scope>NUCLEOTIDE SEQUENCE [LARGE SCALE GENOMIC DNA]</scope>
    <source>
        <strain evidence="8 9">CGMCC 1.8012</strain>
    </source>
</reference>
<proteinExistence type="inferred from homology"/>
<dbReference type="CDD" id="cd13127">
    <property type="entry name" value="MATE_tuaB_like"/>
    <property type="match status" value="1"/>
</dbReference>
<feature type="transmembrane region" description="Helical" evidence="7">
    <location>
        <begin position="293"/>
        <end position="318"/>
    </location>
</feature>
<keyword evidence="3" id="KW-1003">Cell membrane</keyword>
<feature type="transmembrane region" description="Helical" evidence="7">
    <location>
        <begin position="175"/>
        <end position="196"/>
    </location>
</feature>
<dbReference type="AlphaFoldDB" id="A0A5C4R0X0"/>
<keyword evidence="4 7" id="KW-0812">Transmembrane</keyword>
<keyword evidence="9" id="KW-1185">Reference proteome</keyword>
<feature type="transmembrane region" description="Helical" evidence="7">
    <location>
        <begin position="117"/>
        <end position="135"/>
    </location>
</feature>
<dbReference type="EMBL" id="VDDC01000069">
    <property type="protein sequence ID" value="TNH37582.1"/>
    <property type="molecule type" value="Genomic_DNA"/>
</dbReference>
<evidence type="ECO:0000256" key="2">
    <source>
        <dbReference type="ARBA" id="ARBA00007430"/>
    </source>
</evidence>
<protein>
    <submittedName>
        <fullName evidence="8">Lipopolysaccharide biosynthesis protein</fullName>
    </submittedName>
</protein>
<evidence type="ECO:0000256" key="7">
    <source>
        <dbReference type="SAM" id="Phobius"/>
    </source>
</evidence>
<evidence type="ECO:0000256" key="6">
    <source>
        <dbReference type="ARBA" id="ARBA00023136"/>
    </source>
</evidence>
<accession>A0A5C4R0X0</accession>
<evidence type="ECO:0000256" key="1">
    <source>
        <dbReference type="ARBA" id="ARBA00004651"/>
    </source>
</evidence>
<dbReference type="Proteomes" id="UP000304880">
    <property type="component" value="Unassembled WGS sequence"/>
</dbReference>
<gene>
    <name evidence="8" type="ORF">FHD67_19545</name>
</gene>
<evidence type="ECO:0000313" key="9">
    <source>
        <dbReference type="Proteomes" id="UP000304880"/>
    </source>
</evidence>
<keyword evidence="6 7" id="KW-0472">Membrane</keyword>
<comment type="caution">
    <text evidence="8">The sequence shown here is derived from an EMBL/GenBank/DDBJ whole genome shotgun (WGS) entry which is preliminary data.</text>
</comment>
<dbReference type="Pfam" id="PF13440">
    <property type="entry name" value="Polysacc_synt_3"/>
    <property type="match status" value="1"/>
</dbReference>
<feature type="transmembrane region" description="Helical" evidence="7">
    <location>
        <begin position="387"/>
        <end position="405"/>
    </location>
</feature>
<dbReference type="PANTHER" id="PTHR30250">
    <property type="entry name" value="PST FAMILY PREDICTED COLANIC ACID TRANSPORTER"/>
    <property type="match status" value="1"/>
</dbReference>
<feature type="transmembrane region" description="Helical" evidence="7">
    <location>
        <begin position="444"/>
        <end position="465"/>
    </location>
</feature>
<evidence type="ECO:0000256" key="3">
    <source>
        <dbReference type="ARBA" id="ARBA00022475"/>
    </source>
</evidence>
<evidence type="ECO:0000313" key="8">
    <source>
        <dbReference type="EMBL" id="TNH37582.1"/>
    </source>
</evidence>
<organism evidence="8 9">
    <name type="scientific">Paracoccus haeundaensis</name>
    <dbReference type="NCBI Taxonomy" id="225362"/>
    <lineage>
        <taxon>Bacteria</taxon>
        <taxon>Pseudomonadati</taxon>
        <taxon>Pseudomonadota</taxon>
        <taxon>Alphaproteobacteria</taxon>
        <taxon>Rhodobacterales</taxon>
        <taxon>Paracoccaceae</taxon>
        <taxon>Paracoccus</taxon>
    </lineage>
</organism>
<name>A0A5C4R0X0_9RHOB</name>
<evidence type="ECO:0000256" key="5">
    <source>
        <dbReference type="ARBA" id="ARBA00022989"/>
    </source>
</evidence>
<dbReference type="InterPro" id="IPR050833">
    <property type="entry name" value="Poly_Biosynth_Transport"/>
</dbReference>
<feature type="transmembrane region" description="Helical" evidence="7">
    <location>
        <begin position="147"/>
        <end position="169"/>
    </location>
</feature>
<keyword evidence="5 7" id="KW-1133">Transmembrane helix</keyword>
<feature type="transmembrane region" description="Helical" evidence="7">
    <location>
        <begin position="360"/>
        <end position="381"/>
    </location>
</feature>